<keyword evidence="2" id="KW-1185">Reference proteome</keyword>
<comment type="caution">
    <text evidence="1">The sequence shown here is derived from an EMBL/GenBank/DDBJ whole genome shotgun (WGS) entry which is preliminary data.</text>
</comment>
<dbReference type="Proteomes" id="UP001364695">
    <property type="component" value="Unassembled WGS sequence"/>
</dbReference>
<name>A0ACC6NZH2_9BURK</name>
<gene>
    <name evidence="1" type="ORF">RV045_02825</name>
</gene>
<reference evidence="1" key="1">
    <citation type="submission" date="2023-10" db="EMBL/GenBank/DDBJ databases">
        <title>Amphibacter perezi, gen. nov., sp. nov. a novel taxa of the family Comamonadaceae, class Betaproteobacteria isolated from the skin microbiota of Pelophylax perezi from different populations.</title>
        <authorList>
            <person name="Costa S."/>
            <person name="Proenca D.N."/>
            <person name="Lopes I."/>
            <person name="Morais P.V."/>
        </authorList>
    </citation>
    <scope>NUCLEOTIDE SEQUENCE</scope>
    <source>
        <strain evidence="1">SL12-8</strain>
    </source>
</reference>
<sequence>MHSTRFNRPVILTRHAALRMQERQITEAHLLAVIDTGETRFKDAAHLWAFKHLDGRSDNLICAVLVLENAVIVKTVMHTFTPEA</sequence>
<protein>
    <submittedName>
        <fullName evidence="1">DUF4258 domain-containing protein</fullName>
    </submittedName>
</protein>
<dbReference type="EMBL" id="JAWDIE010000003">
    <property type="protein sequence ID" value="MEJ7137364.1"/>
    <property type="molecule type" value="Genomic_DNA"/>
</dbReference>
<organism evidence="1 2">
    <name type="scientific">Amphibiibacter pelophylacis</name>
    <dbReference type="NCBI Taxonomy" id="1799477"/>
    <lineage>
        <taxon>Bacteria</taxon>
        <taxon>Pseudomonadati</taxon>
        <taxon>Pseudomonadota</taxon>
        <taxon>Betaproteobacteria</taxon>
        <taxon>Burkholderiales</taxon>
        <taxon>Sphaerotilaceae</taxon>
        <taxon>Amphibiibacter</taxon>
    </lineage>
</organism>
<evidence type="ECO:0000313" key="2">
    <source>
        <dbReference type="Proteomes" id="UP001364695"/>
    </source>
</evidence>
<evidence type="ECO:0000313" key="1">
    <source>
        <dbReference type="EMBL" id="MEJ7137364.1"/>
    </source>
</evidence>
<accession>A0ACC6NZH2</accession>
<proteinExistence type="predicted"/>